<dbReference type="Proteomes" id="UP000001299">
    <property type="component" value="Plasmid pCY186"/>
</dbReference>
<keyword evidence="1" id="KW-0614">Plasmid</keyword>
<dbReference type="AlphaFoldDB" id="E0S4U1"/>
<organism evidence="1 2">
    <name type="scientific">Butyrivibrio proteoclasticus (strain ATCC 51982 / DSM 14932 / B316)</name>
    <name type="common">Clostridium proteoclasticum</name>
    <dbReference type="NCBI Taxonomy" id="515622"/>
    <lineage>
        <taxon>Bacteria</taxon>
        <taxon>Bacillati</taxon>
        <taxon>Bacillota</taxon>
        <taxon>Clostridia</taxon>
        <taxon>Lachnospirales</taxon>
        <taxon>Lachnospiraceae</taxon>
        <taxon>Butyrivibrio</taxon>
    </lineage>
</organism>
<name>E0S4U1_BUTPB</name>
<dbReference type="EMBL" id="CP001813">
    <property type="protein sequence ID" value="ADL36423.1"/>
    <property type="molecule type" value="Genomic_DNA"/>
</dbReference>
<dbReference type="HOGENOM" id="CLU_1346726_0_0_9"/>
<reference evidence="1 2" key="1">
    <citation type="journal article" date="2010" name="PLoS ONE">
        <title>The glycobiome of the rumen bacterium Butyrivibrio proteoclasticus B316(T) highlights adaptation to a polysaccharide-rich environment.</title>
        <authorList>
            <person name="Kelly W.J."/>
            <person name="Leahy S.C."/>
            <person name="Altermann E."/>
            <person name="Yeoman C.J."/>
            <person name="Dunne J.C."/>
            <person name="Kong Z."/>
            <person name="Pacheco D.M."/>
            <person name="Li D."/>
            <person name="Noel S.J."/>
            <person name="Moon C.D."/>
            <person name="Cookson A.L."/>
            <person name="Attwood G.T."/>
        </authorList>
    </citation>
    <scope>NUCLEOTIDE SEQUENCE [LARGE SCALE GENOMIC DNA]</scope>
    <source>
        <strain evidence="2">ATCC 51982 / DSM 14932 / B316</strain>
        <plasmid evidence="2">Plasmid pCY186</plasmid>
    </source>
</reference>
<protein>
    <recommendedName>
        <fullName evidence="3">Uracil DNA glycosylase superfamily protein</fullName>
    </recommendedName>
</protein>
<evidence type="ECO:0000313" key="2">
    <source>
        <dbReference type="Proteomes" id="UP000001299"/>
    </source>
</evidence>
<dbReference type="RefSeq" id="WP_013283071.1">
    <property type="nucleotide sequence ID" value="NC_014390.1"/>
</dbReference>
<dbReference type="eggNOG" id="ENOG502ZM30">
    <property type="taxonomic scope" value="Bacteria"/>
</dbReference>
<sequence length="195" mass="22607">MIKKEIYKEMKQKYGKVSSWAVWAPEQGTPKSNVGNLDMFENEDILDILDTGYVFVGLNVSGTEVNTNISDWRNFHSPNARHHDYKLRYALKGTKLWGSYLTDIIKLHADTNGENVISYMKKHPSEVKRNINDFEEEISFLSGTPVLVAMGDKVYNILKENLPHDKYTIIKIKHYSYTISKEDYRRELLQAIGEQ</sequence>
<dbReference type="KEGG" id="bpb:bpr_IV058"/>
<evidence type="ECO:0008006" key="3">
    <source>
        <dbReference type="Google" id="ProtNLM"/>
    </source>
</evidence>
<evidence type="ECO:0000313" key="1">
    <source>
        <dbReference type="EMBL" id="ADL36423.1"/>
    </source>
</evidence>
<keyword evidence="2" id="KW-1185">Reference proteome</keyword>
<proteinExistence type="predicted"/>
<gene>
    <name evidence="1" type="ordered locus">bpr_IV058</name>
</gene>
<geneLocation type="plasmid" evidence="1 2">
    <name>pCY186</name>
</geneLocation>
<accession>E0S4U1</accession>